<evidence type="ECO:0000256" key="20">
    <source>
        <dbReference type="ARBA" id="ARBA00023163"/>
    </source>
</evidence>
<feature type="domain" description="CCHC-type" evidence="31">
    <location>
        <begin position="311"/>
        <end position="325"/>
    </location>
</feature>
<comment type="subunit">
    <text evidence="26">Homodimer. Homotetramer; to form the enzymatically active phosphorylase A.</text>
</comment>
<dbReference type="Pfam" id="PF00098">
    <property type="entry name" value="zf-CCHC"/>
    <property type="match status" value="1"/>
</dbReference>
<keyword evidence="12" id="KW-0479">Metal-binding</keyword>
<evidence type="ECO:0000256" key="24">
    <source>
        <dbReference type="ARBA" id="ARBA00036074"/>
    </source>
</evidence>
<keyword evidence="14 28" id="KW-0863">Zinc-finger</keyword>
<dbReference type="SMART" id="SM00322">
    <property type="entry name" value="KH"/>
    <property type="match status" value="1"/>
</dbReference>
<evidence type="ECO:0000256" key="13">
    <source>
        <dbReference type="ARBA" id="ARBA00022728"/>
    </source>
</evidence>
<evidence type="ECO:0000256" key="12">
    <source>
        <dbReference type="ARBA" id="ARBA00022723"/>
    </source>
</evidence>
<keyword evidence="6" id="KW-0021">Allosteric enzyme</keyword>
<keyword evidence="7" id="KW-0597">Phosphoprotein</keyword>
<keyword evidence="33" id="KW-1185">Reference proteome</keyword>
<evidence type="ECO:0000256" key="9">
    <source>
        <dbReference type="ARBA" id="ARBA00022664"/>
    </source>
</evidence>
<evidence type="ECO:0000256" key="6">
    <source>
        <dbReference type="ARBA" id="ARBA00022533"/>
    </source>
</evidence>
<dbReference type="Pfam" id="PF00343">
    <property type="entry name" value="Phosphorylase"/>
    <property type="match status" value="1"/>
</dbReference>
<evidence type="ECO:0000256" key="10">
    <source>
        <dbReference type="ARBA" id="ARBA00022676"/>
    </source>
</evidence>
<evidence type="ECO:0000256" key="27">
    <source>
        <dbReference type="ARBA" id="ARBA00055181"/>
    </source>
</evidence>
<dbReference type="FunFam" id="3.30.1370.10:FF:000016">
    <property type="entry name" value="Putative splicing factor 1"/>
    <property type="match status" value="1"/>
</dbReference>
<evidence type="ECO:0000256" key="23">
    <source>
        <dbReference type="ARBA" id="ARBA00023277"/>
    </source>
</evidence>
<comment type="caution">
    <text evidence="32">The sequence shown here is derived from an EMBL/GenBank/DDBJ whole genome shotgun (WGS) entry which is preliminary data.</text>
</comment>
<keyword evidence="17 29" id="KW-0663">Pyridoxal phosphate</keyword>
<feature type="compositionally biased region" description="Polar residues" evidence="30">
    <location>
        <begin position="532"/>
        <end position="541"/>
    </location>
</feature>
<dbReference type="GO" id="GO:0003723">
    <property type="term" value="F:RNA binding"/>
    <property type="evidence" value="ECO:0007669"/>
    <property type="project" value="UniProtKB-KW"/>
</dbReference>
<comment type="subcellular location">
    <subcellularLocation>
        <location evidence="2">Nucleus</location>
    </subcellularLocation>
</comment>
<feature type="region of interest" description="Disordered" evidence="30">
    <location>
        <begin position="532"/>
        <end position="605"/>
    </location>
</feature>
<evidence type="ECO:0000256" key="8">
    <source>
        <dbReference type="ARBA" id="ARBA00022600"/>
    </source>
</evidence>
<dbReference type="SUPFAM" id="SSF53756">
    <property type="entry name" value="UDP-Glycosyltransferase/glycogen phosphorylase"/>
    <property type="match status" value="1"/>
</dbReference>
<comment type="cofactor">
    <cofactor evidence="1 29">
        <name>pyridoxal 5'-phosphate</name>
        <dbReference type="ChEBI" id="CHEBI:597326"/>
    </cofactor>
</comment>
<keyword evidence="5" id="KW-0678">Repressor</keyword>
<dbReference type="InterPro" id="IPR035090">
    <property type="entry name" value="Pyridoxal_P_attach_site"/>
</dbReference>
<evidence type="ECO:0000256" key="14">
    <source>
        <dbReference type="ARBA" id="ARBA00022771"/>
    </source>
</evidence>
<feature type="compositionally biased region" description="Pro residues" evidence="30">
    <location>
        <begin position="422"/>
        <end position="506"/>
    </location>
</feature>
<evidence type="ECO:0000256" key="16">
    <source>
        <dbReference type="ARBA" id="ARBA00022884"/>
    </source>
</evidence>
<dbReference type="PRINTS" id="PR01217">
    <property type="entry name" value="PRICHEXTENSN"/>
</dbReference>
<dbReference type="GO" id="GO:0080090">
    <property type="term" value="P:regulation of primary metabolic process"/>
    <property type="evidence" value="ECO:0007669"/>
    <property type="project" value="UniProtKB-ARBA"/>
</dbReference>
<dbReference type="InterPro" id="IPR000811">
    <property type="entry name" value="Glyco_trans_35"/>
</dbReference>
<comment type="function">
    <text evidence="27">Necessary for the ATP-dependent first step of spliceosome assembly. Binds to the intron branch point sequence (BPS) 5'-UACUAAC-3' of the pre-mRNA. May act as transcription repressor.</text>
</comment>
<comment type="catalytic activity">
    <reaction evidence="24">
        <text>[(1-&gt;4)-alpha-D-glucosyl](n) + phosphate = [(1-&gt;4)-alpha-D-glucosyl](n-1) + alpha-D-glucose 1-phosphate</text>
        <dbReference type="Rhea" id="RHEA:41732"/>
        <dbReference type="Rhea" id="RHEA-COMP:9584"/>
        <dbReference type="Rhea" id="RHEA-COMP:9586"/>
        <dbReference type="ChEBI" id="CHEBI:15444"/>
        <dbReference type="ChEBI" id="CHEBI:43474"/>
        <dbReference type="ChEBI" id="CHEBI:58601"/>
        <dbReference type="EC" id="2.4.1.1"/>
    </reaction>
    <physiologicalReaction direction="left-to-right" evidence="24">
        <dbReference type="Rhea" id="RHEA:41733"/>
    </physiologicalReaction>
</comment>
<dbReference type="InterPro" id="IPR032570">
    <property type="entry name" value="SF1-HH"/>
</dbReference>
<dbReference type="GO" id="GO:0008270">
    <property type="term" value="F:zinc ion binding"/>
    <property type="evidence" value="ECO:0007669"/>
    <property type="project" value="UniProtKB-KW"/>
</dbReference>
<evidence type="ECO:0000256" key="18">
    <source>
        <dbReference type="ARBA" id="ARBA00022990"/>
    </source>
</evidence>
<dbReference type="PROSITE" id="PS00102">
    <property type="entry name" value="PHOSPHORYLASE"/>
    <property type="match status" value="1"/>
</dbReference>
<keyword evidence="19" id="KW-0805">Transcription regulation</keyword>
<feature type="compositionally biased region" description="Pro residues" evidence="30">
    <location>
        <begin position="560"/>
        <end position="595"/>
    </location>
</feature>
<dbReference type="GO" id="GO:0008380">
    <property type="term" value="P:RNA splicing"/>
    <property type="evidence" value="ECO:0007669"/>
    <property type="project" value="UniProtKB-KW"/>
</dbReference>
<feature type="compositionally biased region" description="Low complexity" evidence="30">
    <location>
        <begin position="507"/>
        <end position="516"/>
    </location>
</feature>
<dbReference type="CDD" id="cd22382">
    <property type="entry name" value="KH-I_SF1"/>
    <property type="match status" value="1"/>
</dbReference>
<dbReference type="GO" id="GO:0005654">
    <property type="term" value="C:nucleoplasm"/>
    <property type="evidence" value="ECO:0007669"/>
    <property type="project" value="UniProtKB-ARBA"/>
</dbReference>
<evidence type="ECO:0000256" key="25">
    <source>
        <dbReference type="ARBA" id="ARBA00037413"/>
    </source>
</evidence>
<evidence type="ECO:0000256" key="28">
    <source>
        <dbReference type="PROSITE-ProRule" id="PRU00047"/>
    </source>
</evidence>
<dbReference type="CDD" id="cd04300">
    <property type="entry name" value="GT35_Glycogen_Phosphorylase"/>
    <property type="match status" value="1"/>
</dbReference>
<evidence type="ECO:0000256" key="15">
    <source>
        <dbReference type="ARBA" id="ARBA00022833"/>
    </source>
</evidence>
<reference evidence="32" key="1">
    <citation type="submission" date="2023-03" db="EMBL/GenBank/DDBJ databases">
        <title>Electrophorus voltai genome.</title>
        <authorList>
            <person name="Bian C."/>
        </authorList>
    </citation>
    <scope>NUCLEOTIDE SEQUENCE</scope>
    <source>
        <strain evidence="32">CB-2022</strain>
        <tissue evidence="32">Muscle</tissue>
    </source>
</reference>
<dbReference type="GO" id="GO:0030170">
    <property type="term" value="F:pyridoxal phosphate binding"/>
    <property type="evidence" value="ECO:0007669"/>
    <property type="project" value="InterPro"/>
</dbReference>
<evidence type="ECO:0000256" key="29">
    <source>
        <dbReference type="RuleBase" id="RU000587"/>
    </source>
</evidence>
<evidence type="ECO:0000256" key="30">
    <source>
        <dbReference type="SAM" id="MobiDB-lite"/>
    </source>
</evidence>
<keyword evidence="18" id="KW-0007">Acetylation</keyword>
<dbReference type="Gene3D" id="6.10.140.1790">
    <property type="match status" value="1"/>
</dbReference>
<dbReference type="Pfam" id="PF22675">
    <property type="entry name" value="KH-I_KHDC4-BBP"/>
    <property type="match status" value="1"/>
</dbReference>
<dbReference type="InterPro" id="IPR036612">
    <property type="entry name" value="KH_dom_type_1_sf"/>
</dbReference>
<dbReference type="FunFam" id="3.40.50.2000:FF:000197">
    <property type="entry name" value="Alpha-1,4 glucan phosphorylase"/>
    <property type="match status" value="1"/>
</dbReference>
<evidence type="ECO:0000256" key="2">
    <source>
        <dbReference type="ARBA" id="ARBA00004123"/>
    </source>
</evidence>
<keyword evidence="21" id="KW-0508">mRNA splicing</keyword>
<keyword evidence="13" id="KW-0747">Spliceosome</keyword>
<comment type="similarity">
    <text evidence="4">Belongs to the BBP/SF1 family.</text>
</comment>
<evidence type="ECO:0000256" key="3">
    <source>
        <dbReference type="ARBA" id="ARBA00006047"/>
    </source>
</evidence>
<evidence type="ECO:0000313" key="32">
    <source>
        <dbReference type="EMBL" id="KAK1797222.1"/>
    </source>
</evidence>
<evidence type="ECO:0000256" key="1">
    <source>
        <dbReference type="ARBA" id="ARBA00001933"/>
    </source>
</evidence>
<comment type="function">
    <text evidence="25 29">Allosteric enzyme that catalyzes the rate-limiting step in glycogen catabolism, the phosphorolytic cleavage of glycogen to produce glucose-1-phosphate, and plays a central role in maintaining cellular and organismal glucose homeostasis.</text>
</comment>
<dbReference type="SUPFAM" id="SSF54791">
    <property type="entry name" value="Eukaryotic type KH-domain (KH-domain type I)"/>
    <property type="match status" value="1"/>
</dbReference>
<feature type="region of interest" description="Disordered" evidence="30">
    <location>
        <begin position="101"/>
        <end position="122"/>
    </location>
</feature>
<name>A0AAD9DZS0_9TELE</name>
<keyword evidence="9" id="KW-0507">mRNA processing</keyword>
<comment type="similarity">
    <text evidence="3 29">Belongs to the glycogen phosphorylase family.</text>
</comment>
<keyword evidence="15" id="KW-0862">Zinc</keyword>
<protein>
    <recommendedName>
        <fullName evidence="29">Alpha-1,4 glucan phosphorylase</fullName>
        <ecNumber evidence="29">2.4.1.1</ecNumber>
    </recommendedName>
</protein>
<dbReference type="GO" id="GO:0005980">
    <property type="term" value="P:glycogen catabolic process"/>
    <property type="evidence" value="ECO:0007669"/>
    <property type="project" value="TreeGrafter"/>
</dbReference>
<dbReference type="InterPro" id="IPR047086">
    <property type="entry name" value="SF1-HH_sf"/>
</dbReference>
<dbReference type="Pfam" id="PF16275">
    <property type="entry name" value="SF1-HH"/>
    <property type="match status" value="1"/>
</dbReference>
<dbReference type="Gene3D" id="3.40.50.2000">
    <property type="entry name" value="Glycogen Phosphorylase B"/>
    <property type="match status" value="2"/>
</dbReference>
<dbReference type="SMART" id="SM00343">
    <property type="entry name" value="ZnF_C2HC"/>
    <property type="match status" value="1"/>
</dbReference>
<keyword evidence="20" id="KW-0804">Transcription</keyword>
<evidence type="ECO:0000256" key="19">
    <source>
        <dbReference type="ARBA" id="ARBA00023015"/>
    </source>
</evidence>
<keyword evidence="22" id="KW-0539">Nucleus</keyword>
<evidence type="ECO:0000256" key="7">
    <source>
        <dbReference type="ARBA" id="ARBA00022553"/>
    </source>
</evidence>
<organism evidence="32 33">
    <name type="scientific">Electrophorus voltai</name>
    <dbReference type="NCBI Taxonomy" id="2609070"/>
    <lineage>
        <taxon>Eukaryota</taxon>
        <taxon>Metazoa</taxon>
        <taxon>Chordata</taxon>
        <taxon>Craniata</taxon>
        <taxon>Vertebrata</taxon>
        <taxon>Euteleostomi</taxon>
        <taxon>Actinopterygii</taxon>
        <taxon>Neopterygii</taxon>
        <taxon>Teleostei</taxon>
        <taxon>Ostariophysi</taxon>
        <taxon>Gymnotiformes</taxon>
        <taxon>Gymnotoidei</taxon>
        <taxon>Gymnotidae</taxon>
        <taxon>Electrophorus</taxon>
    </lineage>
</organism>
<dbReference type="GO" id="GO:0005737">
    <property type="term" value="C:cytoplasm"/>
    <property type="evidence" value="ECO:0007669"/>
    <property type="project" value="TreeGrafter"/>
</dbReference>
<evidence type="ECO:0000256" key="17">
    <source>
        <dbReference type="ARBA" id="ARBA00022898"/>
    </source>
</evidence>
<evidence type="ECO:0000313" key="33">
    <source>
        <dbReference type="Proteomes" id="UP001239994"/>
    </source>
</evidence>
<keyword evidence="8" id="KW-0321">Glycogen metabolism</keyword>
<dbReference type="Gene3D" id="3.30.1370.10">
    <property type="entry name" value="K Homology domain, type 1"/>
    <property type="match status" value="1"/>
</dbReference>
<gene>
    <name evidence="32" type="ORF">P4O66_008601</name>
</gene>
<dbReference type="GO" id="GO:0006397">
    <property type="term" value="P:mRNA processing"/>
    <property type="evidence" value="ECO:0007669"/>
    <property type="project" value="UniProtKB-KW"/>
</dbReference>
<evidence type="ECO:0000256" key="4">
    <source>
        <dbReference type="ARBA" id="ARBA00010382"/>
    </source>
</evidence>
<evidence type="ECO:0000256" key="22">
    <source>
        <dbReference type="ARBA" id="ARBA00023242"/>
    </source>
</evidence>
<keyword evidence="23 29" id="KW-0119">Carbohydrate metabolism</keyword>
<sequence length="1470" mass="164877">MCTHRICRAVFSEYSEASGLSTNDQPYKVINVHTYCDAVYTPDMSQKKRKKSRWSSETPDQKTVIPGMPTVIPPGLTREQERAYIVQLQIEDLTRKLRTGDLGIPVNPEDRSPSPEPIYNSEGKRLNTREYRTRKKLEEERHSLITEMVGLNPEFKPPADYKPPATRVSDKVMIPQDEYPEINFVGLLIGPRGNTLKNIEKECCAKIMIRGKGSVKEGKVGRKDGQMLPGEDEPLHALVTANTMENVKKAVEQIRNILKQGIETPEDQNDLRKMQLRELARLNGTLREDDNRILRPWQNSEPRSITNTTVCTKCGGAGHIASDCKFTSSYTQRQGEPPQSAQDKARMDKEYLSLMAELGEAPVPSSGGGHNNNAPSGPRGAGPSNNQTPPSRPPWMNSGPSDNRNFHGMHGGPGGHSGHHNFPPPMPNMGGPPMPPNPNGMPPPWMQPPPPPMGQGPAPPGHPMGMMPPPMGMMPPPPPPPNSQPPPPPSGPLPPWQQQTPPPPPTSSMATSAPLPWQQSAYTITDAKLSIPHTTTTSTPGAGNLPPWQQPQPSAASAAQPPPPMGNPSMVPPPPGVQPPLPPGAPPPPPPPPPGSAGMMYAPPPPPPPMDPNFVTMMGIPGMPPLFKMSKPLTDQEKRKQISVRGLAGVENVADLKTNFNRHLHFTLVKDRNVATKRDYYFALAHTVRDHLVGRWIRTQQHYYETDPKRVYYLSLEFYMGRTLQNTMVNLALENACDEATYQLGLDMEELQDMEEDAGLGNGGLGRLAACFLDSMASLGLAAYGYGIRYEFGIFNQKVVNGWQVEEADDWLRYGNPWEKARPEYMRPVHFYGRVERGPDGVKWVDTQMVLAMPYDTPVPGYRNNIVNTMRLWSAKAPCEFNLKDFNVGGYIQAVLDRNLAENISRVLYPNDNFFEGKELRLKQEYFVVAATLQDIIRRFKASKFGSTEIVRVDLTKLPDKVAIQLNDTHPALAIPELMRLLVDEEKLSWDKAWDITVRTCAYTNHTVLPEALERWPVDLFHNLLPRHLDIIYEINQRHLERISSVFPGDQDRLRRMSLIEEGGQKRINMAHLCIVGSHAVNGVARIHSDIIKNTVFKDFFEVDPQKFQNKTNGITPRRWLAMCNPGLAEVIAERIGEDYIRDLGQLKKLLNFVNDDAFIRDVAKIKQENKMKFAVYLEEQYKVKINPNSMFDIQVKRIHEYKRQLLNCLHIITFYNRIKKEPNKSWTPRTIMIGGKAAPGYHMAKMIIRLITAIGDVVNHDPVVGDRLKVIFLENYRVTLAEKAVPAADLSEQISTAGTEASGTGNMKFMLNGALTIGTMDGANVEMAEEAREENLFIFGMRVEDVEALDKKGYDAAEYYNQIPELKQAIDQISGGFFSPCQPDLFKDVVNMLMHHDRFKVFADYEDYIKCQDRVSTLYKNTKEWTKMVIHNIAGSGKFSSDRTISQYAREIWGVEPSLEKIAAPDELR</sequence>
<feature type="region of interest" description="Disordered" evidence="30">
    <location>
        <begin position="46"/>
        <end position="74"/>
    </location>
</feature>
<keyword evidence="10 29" id="KW-0328">Glycosyltransferase</keyword>
<dbReference type="PANTHER" id="PTHR11468">
    <property type="entry name" value="GLYCOGEN PHOSPHORYLASE"/>
    <property type="match status" value="1"/>
</dbReference>
<dbReference type="InterPro" id="IPR001878">
    <property type="entry name" value="Znf_CCHC"/>
</dbReference>
<dbReference type="PANTHER" id="PTHR11468:SF32">
    <property type="entry name" value="GLYCOGEN PHOSPHORYLASE, MUSCLE FORM"/>
    <property type="match status" value="1"/>
</dbReference>
<accession>A0AAD9DZS0</accession>
<dbReference type="InterPro" id="IPR004087">
    <property type="entry name" value="KH_dom"/>
</dbReference>
<evidence type="ECO:0000256" key="26">
    <source>
        <dbReference type="ARBA" id="ARBA00046356"/>
    </source>
</evidence>
<keyword evidence="16" id="KW-0694">RNA-binding</keyword>
<evidence type="ECO:0000259" key="31">
    <source>
        <dbReference type="PROSITE" id="PS50158"/>
    </source>
</evidence>
<dbReference type="GO" id="GO:0005681">
    <property type="term" value="C:spliceosomal complex"/>
    <property type="evidence" value="ECO:0007669"/>
    <property type="project" value="UniProtKB-KW"/>
</dbReference>
<dbReference type="FunFam" id="3.40.50.2000:FF:000005">
    <property type="entry name" value="Alpha-1,4 glucan phosphorylase"/>
    <property type="match status" value="1"/>
</dbReference>
<dbReference type="GO" id="GO:0008184">
    <property type="term" value="F:glycogen phosphorylase activity"/>
    <property type="evidence" value="ECO:0007669"/>
    <property type="project" value="InterPro"/>
</dbReference>
<dbReference type="InterPro" id="IPR055256">
    <property type="entry name" value="KH_1_KHDC4/BBP-like"/>
</dbReference>
<dbReference type="FunFam" id="3.40.50.2000:FF:000153">
    <property type="entry name" value="Alpha-1,4 glucan phosphorylase"/>
    <property type="match status" value="1"/>
</dbReference>
<feature type="region of interest" description="Disordered" evidence="30">
    <location>
        <begin position="360"/>
        <end position="518"/>
    </location>
</feature>
<dbReference type="PROSITE" id="PS50158">
    <property type="entry name" value="ZF_CCHC"/>
    <property type="match status" value="1"/>
</dbReference>
<dbReference type="EMBL" id="JAROKS010000014">
    <property type="protein sequence ID" value="KAK1797222.1"/>
    <property type="molecule type" value="Genomic_DNA"/>
</dbReference>
<dbReference type="EC" id="2.4.1.1" evidence="29"/>
<evidence type="ECO:0000256" key="21">
    <source>
        <dbReference type="ARBA" id="ARBA00023187"/>
    </source>
</evidence>
<proteinExistence type="inferred from homology"/>
<evidence type="ECO:0000256" key="11">
    <source>
        <dbReference type="ARBA" id="ARBA00022679"/>
    </source>
</evidence>
<dbReference type="NCBIfam" id="TIGR02093">
    <property type="entry name" value="P_ylase"/>
    <property type="match status" value="1"/>
</dbReference>
<evidence type="ECO:0000256" key="5">
    <source>
        <dbReference type="ARBA" id="ARBA00022491"/>
    </source>
</evidence>
<dbReference type="Proteomes" id="UP001239994">
    <property type="component" value="Unassembled WGS sequence"/>
</dbReference>
<keyword evidence="11 29" id="KW-0808">Transferase</keyword>
<dbReference type="InterPro" id="IPR011833">
    <property type="entry name" value="Glycg_phsphrylas"/>
</dbReference>